<sequence length="351" mass="38306">MTRTQTPDPPTHTSTPLLDIRDLEVQYRRRRTDPVLRASDHVSLRVDPGETVGVVGESGSGKSTVAKAALGLTPVHAGRIELAGRDITHLGPRGRRDLSRVMQVVFQDPDASLNPYLRVGRSLAEPLEVHGVRGAELLARVATALEQVGLPPEAAGRYPAQFSGGQKQRLAIARALIVDPQLVICDEAVSALDLSVQAQILNLLAEQRRRRQLSYLFISHDIEVVRYLSDRIYVMYLGQVMETGPAHAVTGRPAHPYTQELLDSAPVADPRVQRRRSEEAARRVRHQGTAAAAPPATGCPFAPRCPYAADLCRAERPALRPTGGGGLSACHFYPQWQTWHAQGLRAEGVPL</sequence>
<dbReference type="Pfam" id="PF08352">
    <property type="entry name" value="oligo_HPY"/>
    <property type="match status" value="1"/>
</dbReference>
<keyword evidence="4" id="KW-0067">ATP-binding</keyword>
<dbReference type="CDD" id="cd03257">
    <property type="entry name" value="ABC_NikE_OppD_transporters"/>
    <property type="match status" value="1"/>
</dbReference>
<proteinExistence type="inferred from homology"/>
<dbReference type="GO" id="GO:0055085">
    <property type="term" value="P:transmembrane transport"/>
    <property type="evidence" value="ECO:0007669"/>
    <property type="project" value="UniProtKB-ARBA"/>
</dbReference>
<dbReference type="FunFam" id="3.40.50.300:FF:000016">
    <property type="entry name" value="Oligopeptide ABC transporter ATP-binding component"/>
    <property type="match status" value="1"/>
</dbReference>
<dbReference type="PROSITE" id="PS00211">
    <property type="entry name" value="ABC_TRANSPORTER_1"/>
    <property type="match status" value="1"/>
</dbReference>
<comment type="similarity">
    <text evidence="1">Belongs to the ABC transporter superfamily.</text>
</comment>
<dbReference type="GO" id="GO:0005524">
    <property type="term" value="F:ATP binding"/>
    <property type="evidence" value="ECO:0007669"/>
    <property type="project" value="UniProtKB-KW"/>
</dbReference>
<dbReference type="NCBIfam" id="TIGR01727">
    <property type="entry name" value="oligo_HPY"/>
    <property type="match status" value="1"/>
</dbReference>
<dbReference type="GO" id="GO:0016887">
    <property type="term" value="F:ATP hydrolysis activity"/>
    <property type="evidence" value="ECO:0007669"/>
    <property type="project" value="InterPro"/>
</dbReference>
<keyword evidence="3" id="KW-0547">Nucleotide-binding</keyword>
<dbReference type="InterPro" id="IPR017871">
    <property type="entry name" value="ABC_transporter-like_CS"/>
</dbReference>
<evidence type="ECO:0000256" key="2">
    <source>
        <dbReference type="ARBA" id="ARBA00022448"/>
    </source>
</evidence>
<evidence type="ECO:0000313" key="6">
    <source>
        <dbReference type="EMBL" id="AFD27253.1"/>
    </source>
</evidence>
<dbReference type="Gene3D" id="3.40.50.300">
    <property type="entry name" value="P-loop containing nucleotide triphosphate hydrolases"/>
    <property type="match status" value="1"/>
</dbReference>
<dbReference type="KEGG" id="dgo:DGo_PA0367"/>
<dbReference type="PANTHER" id="PTHR43776">
    <property type="entry name" value="TRANSPORT ATP-BINDING PROTEIN"/>
    <property type="match status" value="1"/>
</dbReference>
<dbReference type="InterPro" id="IPR003593">
    <property type="entry name" value="AAA+_ATPase"/>
</dbReference>
<evidence type="ECO:0000256" key="1">
    <source>
        <dbReference type="ARBA" id="ARBA00005417"/>
    </source>
</evidence>
<keyword evidence="6" id="KW-0614">Plasmid</keyword>
<dbReference type="EMBL" id="CP002192">
    <property type="protein sequence ID" value="AFD27253.1"/>
    <property type="molecule type" value="Genomic_DNA"/>
</dbReference>
<dbReference type="SUPFAM" id="SSF52540">
    <property type="entry name" value="P-loop containing nucleoside triphosphate hydrolases"/>
    <property type="match status" value="1"/>
</dbReference>
<accession>H8H0K1</accession>
<name>H8H0K1_DEIGI</name>
<dbReference type="InterPro" id="IPR013563">
    <property type="entry name" value="Oligopep_ABC_C"/>
</dbReference>
<dbReference type="AlphaFoldDB" id="H8H0K1"/>
<dbReference type="OrthoDB" id="3720at2"/>
<protein>
    <submittedName>
        <fullName evidence="6">Oligopeptide/dipeptide ABC transporter, ATPase subunit</fullName>
    </submittedName>
</protein>
<dbReference type="InterPro" id="IPR050319">
    <property type="entry name" value="ABC_transp_ATP-bind"/>
</dbReference>
<dbReference type="InterPro" id="IPR003439">
    <property type="entry name" value="ABC_transporter-like_ATP-bd"/>
</dbReference>
<evidence type="ECO:0000256" key="3">
    <source>
        <dbReference type="ARBA" id="ARBA00022741"/>
    </source>
</evidence>
<dbReference type="PATRIC" id="fig|745776.4.peg.3401"/>
<dbReference type="RefSeq" id="WP_014695771.1">
    <property type="nucleotide sequence ID" value="NC_017805.1"/>
</dbReference>
<dbReference type="Proteomes" id="UP000007575">
    <property type="component" value="Plasmid P1"/>
</dbReference>
<dbReference type="Pfam" id="PF00005">
    <property type="entry name" value="ABC_tran"/>
    <property type="match status" value="1"/>
</dbReference>
<geneLocation type="plasmid" evidence="6 7">
    <name>P1</name>
</geneLocation>
<evidence type="ECO:0000313" key="7">
    <source>
        <dbReference type="Proteomes" id="UP000007575"/>
    </source>
</evidence>
<gene>
    <name evidence="6" type="primary">oppF</name>
    <name evidence="6" type="ordered locus">DGo_PA0367</name>
</gene>
<dbReference type="InterPro" id="IPR027417">
    <property type="entry name" value="P-loop_NTPase"/>
</dbReference>
<organism evidence="6 7">
    <name type="scientific">Deinococcus gobiensis (strain DSM 21396 / JCM 16679 / CGMCC 1.7299 / I-0)</name>
    <dbReference type="NCBI Taxonomy" id="745776"/>
    <lineage>
        <taxon>Bacteria</taxon>
        <taxon>Thermotogati</taxon>
        <taxon>Deinococcota</taxon>
        <taxon>Deinococci</taxon>
        <taxon>Deinococcales</taxon>
        <taxon>Deinococcaceae</taxon>
        <taxon>Deinococcus</taxon>
    </lineage>
</organism>
<feature type="domain" description="ABC transporter" evidence="5">
    <location>
        <begin position="20"/>
        <end position="262"/>
    </location>
</feature>
<reference evidence="6 7" key="1">
    <citation type="journal article" date="2012" name="PLoS ONE">
        <title>Genome sequence and transcriptome analysis of the radioresistant bacterium Deinococcus gobiensis: insights into the extreme environmental adaptations.</title>
        <authorList>
            <person name="Yuan M."/>
            <person name="Chen M."/>
            <person name="Zhang W."/>
            <person name="Lu W."/>
            <person name="Wang J."/>
            <person name="Yang M."/>
            <person name="Zhao P."/>
            <person name="Tang R."/>
            <person name="Li X."/>
            <person name="Hao Y."/>
            <person name="Zhou Z."/>
            <person name="Zhan Y."/>
            <person name="Yu H."/>
            <person name="Teng C."/>
            <person name="Yan Y."/>
            <person name="Ping S."/>
            <person name="Wang Y."/>
            <person name="Lin M."/>
        </authorList>
    </citation>
    <scope>NUCLEOTIDE SEQUENCE [LARGE SCALE GENOMIC DNA]</scope>
    <source>
        <strain evidence="7">DSM 21396 / JCM 16679 / CGMCC 1.7299 / I-0</strain>
        <plasmid evidence="6">P1</plasmid>
    </source>
</reference>
<dbReference type="SMART" id="SM00382">
    <property type="entry name" value="AAA"/>
    <property type="match status" value="1"/>
</dbReference>
<evidence type="ECO:0000259" key="5">
    <source>
        <dbReference type="PROSITE" id="PS50893"/>
    </source>
</evidence>
<dbReference type="GO" id="GO:0015833">
    <property type="term" value="P:peptide transport"/>
    <property type="evidence" value="ECO:0007669"/>
    <property type="project" value="InterPro"/>
</dbReference>
<dbReference type="PROSITE" id="PS50893">
    <property type="entry name" value="ABC_TRANSPORTER_2"/>
    <property type="match status" value="1"/>
</dbReference>
<keyword evidence="2" id="KW-0813">Transport</keyword>
<keyword evidence="7" id="KW-1185">Reference proteome</keyword>
<dbReference type="PANTHER" id="PTHR43776:SF7">
    <property type="entry name" value="D,D-DIPEPTIDE TRANSPORT ATP-BINDING PROTEIN DDPF-RELATED"/>
    <property type="match status" value="1"/>
</dbReference>
<evidence type="ECO:0000256" key="4">
    <source>
        <dbReference type="ARBA" id="ARBA00022840"/>
    </source>
</evidence>
<dbReference type="HOGENOM" id="CLU_000604_1_23_0"/>